<comment type="caution">
    <text evidence="2">The sequence shown here is derived from an EMBL/GenBank/DDBJ whole genome shotgun (WGS) entry which is preliminary data.</text>
</comment>
<dbReference type="GO" id="GO:0051082">
    <property type="term" value="F:unfolded protein binding"/>
    <property type="evidence" value="ECO:0007669"/>
    <property type="project" value="TreeGrafter"/>
</dbReference>
<feature type="domain" description="UGGT thioredoxin-like" evidence="1">
    <location>
        <begin position="11"/>
        <end position="229"/>
    </location>
</feature>
<dbReference type="AlphaFoldDB" id="A0A6A6N3E5"/>
<reference evidence="2 3" key="1">
    <citation type="journal article" date="2020" name="Mol. Plant">
        <title>The Chromosome-Based Rubber Tree Genome Provides New Insights into Spurge Genome Evolution and Rubber Biosynthesis.</title>
        <authorList>
            <person name="Liu J."/>
            <person name="Shi C."/>
            <person name="Shi C.C."/>
            <person name="Li W."/>
            <person name="Zhang Q.J."/>
            <person name="Zhang Y."/>
            <person name="Li K."/>
            <person name="Lu H.F."/>
            <person name="Shi C."/>
            <person name="Zhu S.T."/>
            <person name="Xiao Z.Y."/>
            <person name="Nan H."/>
            <person name="Yue Y."/>
            <person name="Zhu X.G."/>
            <person name="Wu Y."/>
            <person name="Hong X.N."/>
            <person name="Fan G.Y."/>
            <person name="Tong Y."/>
            <person name="Zhang D."/>
            <person name="Mao C.L."/>
            <person name="Liu Y.L."/>
            <person name="Hao S.J."/>
            <person name="Liu W.Q."/>
            <person name="Lv M.Q."/>
            <person name="Zhang H.B."/>
            <person name="Liu Y."/>
            <person name="Hu-Tang G.R."/>
            <person name="Wang J.P."/>
            <person name="Wang J.H."/>
            <person name="Sun Y.H."/>
            <person name="Ni S.B."/>
            <person name="Chen W.B."/>
            <person name="Zhang X.C."/>
            <person name="Jiao Y.N."/>
            <person name="Eichler E.E."/>
            <person name="Li G.H."/>
            <person name="Liu X."/>
            <person name="Gao L.Z."/>
        </authorList>
    </citation>
    <scope>NUCLEOTIDE SEQUENCE [LARGE SCALE GENOMIC DNA]</scope>
    <source>
        <strain evidence="3">cv. GT1</strain>
        <tissue evidence="2">Leaf</tissue>
    </source>
</reference>
<sequence>MKEQLGSSFLEEWKDLYWEFIEVWLRAEEDESDSHTARDCLKRIIKHGRSLLSDPLASLFEFSLILRSAAPRLVLYRQLAEDSLSSFPLSDDSISNNDSGVIAETSEENESKRSDPLLVGVNPKSPGGKCCWMDTGGALFFDVAELLLWLHNPAKLAGDSFQQPELFDFDHIHFDSHTISPVAILMELLELIVLGNFMSHWLKLPDRSITCGRIKYVVRPVLPSGCEEKVGNCGTVGAKDSLNLGGYGVELALKNMEYKAMDDSAIKKGQNTNLYCVYSILYPGQTLNEDLILFEPNYYYCFAPLAMMYLCRGSCPE</sequence>
<dbReference type="Proteomes" id="UP000467840">
    <property type="component" value="Chromosome 10"/>
</dbReference>
<evidence type="ECO:0000313" key="2">
    <source>
        <dbReference type="EMBL" id="KAF2319834.1"/>
    </source>
</evidence>
<name>A0A6A6N3E5_HEVBR</name>
<protein>
    <recommendedName>
        <fullName evidence="1">UGGT thioredoxin-like domain-containing protein</fullName>
    </recommendedName>
</protein>
<dbReference type="GO" id="GO:0003980">
    <property type="term" value="F:UDP-glucose:glycoprotein glucosyltransferase activity"/>
    <property type="evidence" value="ECO:0007669"/>
    <property type="project" value="InterPro"/>
</dbReference>
<gene>
    <name evidence="2" type="ORF">GH714_019519</name>
</gene>
<dbReference type="InterPro" id="IPR040693">
    <property type="entry name" value="UGGT_TRXL_1"/>
</dbReference>
<organism evidence="2 3">
    <name type="scientific">Hevea brasiliensis</name>
    <name type="common">Para rubber tree</name>
    <name type="synonym">Siphonia brasiliensis</name>
    <dbReference type="NCBI Taxonomy" id="3981"/>
    <lineage>
        <taxon>Eukaryota</taxon>
        <taxon>Viridiplantae</taxon>
        <taxon>Streptophyta</taxon>
        <taxon>Embryophyta</taxon>
        <taxon>Tracheophyta</taxon>
        <taxon>Spermatophyta</taxon>
        <taxon>Magnoliopsida</taxon>
        <taxon>eudicotyledons</taxon>
        <taxon>Gunneridae</taxon>
        <taxon>Pentapetalae</taxon>
        <taxon>rosids</taxon>
        <taxon>fabids</taxon>
        <taxon>Malpighiales</taxon>
        <taxon>Euphorbiaceae</taxon>
        <taxon>Crotonoideae</taxon>
        <taxon>Micrandreae</taxon>
        <taxon>Hevea</taxon>
    </lineage>
</organism>
<dbReference type="Pfam" id="PF18400">
    <property type="entry name" value="Thioredoxin_12"/>
    <property type="match status" value="1"/>
</dbReference>
<proteinExistence type="predicted"/>
<dbReference type="EMBL" id="JAAGAX010000003">
    <property type="protein sequence ID" value="KAF2319834.1"/>
    <property type="molecule type" value="Genomic_DNA"/>
</dbReference>
<dbReference type="GO" id="GO:0005783">
    <property type="term" value="C:endoplasmic reticulum"/>
    <property type="evidence" value="ECO:0007669"/>
    <property type="project" value="TreeGrafter"/>
</dbReference>
<dbReference type="GO" id="GO:0018279">
    <property type="term" value="P:protein N-linked glycosylation via asparagine"/>
    <property type="evidence" value="ECO:0007669"/>
    <property type="project" value="TreeGrafter"/>
</dbReference>
<dbReference type="PANTHER" id="PTHR11226">
    <property type="entry name" value="UDP-GLUCOSE GLYCOPROTEIN:GLUCOSYLTRANSFERASE"/>
    <property type="match status" value="1"/>
</dbReference>
<keyword evidence="3" id="KW-1185">Reference proteome</keyword>
<dbReference type="GO" id="GO:0036503">
    <property type="term" value="P:ERAD pathway"/>
    <property type="evidence" value="ECO:0007669"/>
    <property type="project" value="TreeGrafter"/>
</dbReference>
<dbReference type="InterPro" id="IPR009448">
    <property type="entry name" value="UDP-g_GGtrans"/>
</dbReference>
<dbReference type="PANTHER" id="PTHR11226:SF0">
    <property type="entry name" value="UDP-GLUCOSE:GLYCOPROTEIN GLUCOSYLTRANSFERASE"/>
    <property type="match status" value="1"/>
</dbReference>
<evidence type="ECO:0000313" key="3">
    <source>
        <dbReference type="Proteomes" id="UP000467840"/>
    </source>
</evidence>
<accession>A0A6A6N3E5</accession>
<evidence type="ECO:0000259" key="1">
    <source>
        <dbReference type="Pfam" id="PF18400"/>
    </source>
</evidence>